<dbReference type="Pfam" id="PF00020">
    <property type="entry name" value="TNFR_c6"/>
    <property type="match status" value="1"/>
</dbReference>
<dbReference type="PANTHER" id="PTHR46838">
    <property type="entry name" value="TUMOR NECROSIS FACTOR RECEPTOR SUPERFAMILY MEMBER 14"/>
    <property type="match status" value="1"/>
</dbReference>
<reference evidence="4" key="3">
    <citation type="submission" date="2025-09" db="UniProtKB">
        <authorList>
            <consortium name="Ensembl"/>
        </authorList>
    </citation>
    <scope>IDENTIFICATION</scope>
</reference>
<dbReference type="GO" id="GO:0004888">
    <property type="term" value="F:transmembrane signaling receptor activity"/>
    <property type="evidence" value="ECO:0007669"/>
    <property type="project" value="InterPro"/>
</dbReference>
<dbReference type="CDD" id="cd13405">
    <property type="entry name" value="TNFRSF14_teleost"/>
    <property type="match status" value="1"/>
</dbReference>
<evidence type="ECO:0000256" key="2">
    <source>
        <dbReference type="SAM" id="Phobius"/>
    </source>
</evidence>
<reference evidence="4" key="1">
    <citation type="submission" date="2019-07" db="EMBL/GenBank/DDBJ databases">
        <authorList>
            <consortium name="Wellcome Sanger Institute Data Sharing"/>
        </authorList>
    </citation>
    <scope>NUCLEOTIDE SEQUENCE [LARGE SCALE GENOMIC DNA]</scope>
</reference>
<dbReference type="GO" id="GO:2000406">
    <property type="term" value="P:positive regulation of T cell migration"/>
    <property type="evidence" value="ECO:0007669"/>
    <property type="project" value="TreeGrafter"/>
</dbReference>
<feature type="repeat" description="TNFR-Cys" evidence="1">
    <location>
        <begin position="66"/>
        <end position="108"/>
    </location>
</feature>
<feature type="domain" description="TNFR-Cys" evidence="3">
    <location>
        <begin position="66"/>
        <end position="108"/>
    </location>
</feature>
<protein>
    <recommendedName>
        <fullName evidence="3">TNFR-Cys domain-containing protein</fullName>
    </recommendedName>
</protein>
<dbReference type="GO" id="GO:0046642">
    <property type="term" value="P:negative regulation of alpha-beta T cell proliferation"/>
    <property type="evidence" value="ECO:0007669"/>
    <property type="project" value="TreeGrafter"/>
</dbReference>
<feature type="domain" description="TNFR-Cys" evidence="3">
    <location>
        <begin position="30"/>
        <end position="64"/>
    </location>
</feature>
<dbReference type="GO" id="GO:0009897">
    <property type="term" value="C:external side of plasma membrane"/>
    <property type="evidence" value="ECO:0007669"/>
    <property type="project" value="TreeGrafter"/>
</dbReference>
<dbReference type="AlphaFoldDB" id="A0A8C5B1M2"/>
<dbReference type="GO" id="GO:0006915">
    <property type="term" value="P:apoptotic process"/>
    <property type="evidence" value="ECO:0007669"/>
    <property type="project" value="InterPro"/>
</dbReference>
<dbReference type="InterPro" id="IPR008063">
    <property type="entry name" value="Fas_rcpt"/>
</dbReference>
<dbReference type="GO" id="GO:0050829">
    <property type="term" value="P:defense response to Gram-negative bacterium"/>
    <property type="evidence" value="ECO:0007669"/>
    <property type="project" value="TreeGrafter"/>
</dbReference>
<keyword evidence="1" id="KW-1015">Disulfide bond</keyword>
<dbReference type="GeneTree" id="ENSGT00950000183126"/>
<dbReference type="PANTHER" id="PTHR46838:SF1">
    <property type="entry name" value="TUMOR NECROSIS FACTOR RECEPTOR SUPERFAMILY MEMBER 14"/>
    <property type="match status" value="1"/>
</dbReference>
<proteinExistence type="predicted"/>
<dbReference type="PRINTS" id="PR01680">
    <property type="entry name" value="TNFACTORR6"/>
</dbReference>
<dbReference type="GO" id="GO:0002720">
    <property type="term" value="P:positive regulation of cytokine production involved in immune response"/>
    <property type="evidence" value="ECO:0007669"/>
    <property type="project" value="TreeGrafter"/>
</dbReference>
<name>A0A8C5B1M2_GADMO</name>
<keyword evidence="2" id="KW-0812">Transmembrane</keyword>
<feature type="transmembrane region" description="Helical" evidence="2">
    <location>
        <begin position="200"/>
        <end position="221"/>
    </location>
</feature>
<evidence type="ECO:0000313" key="5">
    <source>
        <dbReference type="Proteomes" id="UP000694546"/>
    </source>
</evidence>
<evidence type="ECO:0000256" key="1">
    <source>
        <dbReference type="PROSITE-ProRule" id="PRU00206"/>
    </source>
</evidence>
<dbReference type="GO" id="GO:0050830">
    <property type="term" value="P:defense response to Gram-positive bacterium"/>
    <property type="evidence" value="ECO:0007669"/>
    <property type="project" value="TreeGrafter"/>
</dbReference>
<keyword evidence="5" id="KW-1185">Reference proteome</keyword>
<dbReference type="Gene3D" id="2.10.50.10">
    <property type="entry name" value="Tumor Necrosis Factor Receptor, subunit A, domain 2"/>
    <property type="match status" value="3"/>
</dbReference>
<dbReference type="SMART" id="SM00208">
    <property type="entry name" value="TNFR"/>
    <property type="match status" value="4"/>
</dbReference>
<feature type="repeat" description="TNFR-Cys" evidence="1">
    <location>
        <begin position="30"/>
        <end position="64"/>
    </location>
</feature>
<feature type="disulfide bond" evidence="1">
    <location>
        <begin position="46"/>
        <end position="64"/>
    </location>
</feature>
<organism evidence="4 5">
    <name type="scientific">Gadus morhua</name>
    <name type="common">Atlantic cod</name>
    <dbReference type="NCBI Taxonomy" id="8049"/>
    <lineage>
        <taxon>Eukaryota</taxon>
        <taxon>Metazoa</taxon>
        <taxon>Chordata</taxon>
        <taxon>Craniata</taxon>
        <taxon>Vertebrata</taxon>
        <taxon>Euteleostomi</taxon>
        <taxon>Actinopterygii</taxon>
        <taxon>Neopterygii</taxon>
        <taxon>Teleostei</taxon>
        <taxon>Neoteleostei</taxon>
        <taxon>Acanthomorphata</taxon>
        <taxon>Zeiogadaria</taxon>
        <taxon>Gadariae</taxon>
        <taxon>Gadiformes</taxon>
        <taxon>Gadoidei</taxon>
        <taxon>Gadidae</taxon>
        <taxon>Gadus</taxon>
    </lineage>
</organism>
<feature type="transmembrane region" description="Helical" evidence="2">
    <location>
        <begin position="6"/>
        <end position="27"/>
    </location>
</feature>
<dbReference type="SUPFAM" id="SSF57586">
    <property type="entry name" value="TNF receptor-like"/>
    <property type="match status" value="2"/>
</dbReference>
<evidence type="ECO:0000313" key="4">
    <source>
        <dbReference type="Ensembl" id="ENSGMOP00000040519.1"/>
    </source>
</evidence>
<accession>A0A8C5B1M2</accession>
<reference evidence="4" key="2">
    <citation type="submission" date="2025-08" db="UniProtKB">
        <authorList>
            <consortium name="Ensembl"/>
        </authorList>
    </citation>
    <scope>IDENTIFICATION</scope>
</reference>
<sequence length="258" mass="27999">MLISNAQFLFIIYLVLFHLNLIVNANASAKCRQAEYRVGGECCPTCPPGMYVSRHCTEYRSTSCASCTEGTFQDGDNGREQCFACQHCDAGLGLKVKKSCSSTSDAVCEVLDGFFCSDSNRGGCRAAQRHTVCSPGQYIGQRGKADKDTLCLHCTDGTFSDGASLSCQNHTKCESVGRVQMKPGTDSCDSECGEHGPHKVLVSGIVLSGVILMALCIYPVLTLYFENHITETAQPIVNRTAWLRTRTLQKPRGRELGG</sequence>
<feature type="disulfide bond" evidence="1">
    <location>
        <begin position="43"/>
        <end position="56"/>
    </location>
</feature>
<dbReference type="Proteomes" id="UP000694546">
    <property type="component" value="Chromosome 1"/>
</dbReference>
<keyword evidence="2" id="KW-1133">Transmembrane helix</keyword>
<dbReference type="PROSITE" id="PS00652">
    <property type="entry name" value="TNFR_NGFR_1"/>
    <property type="match status" value="1"/>
</dbReference>
<keyword evidence="2" id="KW-0472">Membrane</keyword>
<evidence type="ECO:0000259" key="3">
    <source>
        <dbReference type="PROSITE" id="PS50050"/>
    </source>
</evidence>
<dbReference type="Ensembl" id="ENSGMOT00000047311.1">
    <property type="protein sequence ID" value="ENSGMOP00000040519.1"/>
    <property type="gene ID" value="ENSGMOG00000026195.1"/>
</dbReference>
<dbReference type="GO" id="GO:0007165">
    <property type="term" value="P:signal transduction"/>
    <property type="evidence" value="ECO:0007669"/>
    <property type="project" value="InterPro"/>
</dbReference>
<comment type="caution">
    <text evidence="1">Lacks conserved residue(s) required for the propagation of feature annotation.</text>
</comment>
<dbReference type="PROSITE" id="PS50050">
    <property type="entry name" value="TNFR_NGFR_2"/>
    <property type="match status" value="2"/>
</dbReference>
<feature type="disulfide bond" evidence="1">
    <location>
        <begin position="67"/>
        <end position="82"/>
    </location>
</feature>
<dbReference type="GO" id="GO:0006955">
    <property type="term" value="P:immune response"/>
    <property type="evidence" value="ECO:0007669"/>
    <property type="project" value="InterPro"/>
</dbReference>
<dbReference type="OMA" id="IVIPSMC"/>
<dbReference type="InterPro" id="IPR001368">
    <property type="entry name" value="TNFR/NGFR_Cys_rich_reg"/>
</dbReference>